<dbReference type="EMBL" id="JABCIY010000107">
    <property type="protein sequence ID" value="KAF7192784.1"/>
    <property type="molecule type" value="Genomic_DNA"/>
</dbReference>
<dbReference type="Proteomes" id="UP000660729">
    <property type="component" value="Unassembled WGS sequence"/>
</dbReference>
<gene>
    <name evidence="2" type="ORF">HII31_05883</name>
</gene>
<keyword evidence="3" id="KW-1185">Reference proteome</keyword>
<name>A0A8H6RKN8_9PEZI</name>
<feature type="region of interest" description="Disordered" evidence="1">
    <location>
        <begin position="323"/>
        <end position="345"/>
    </location>
</feature>
<evidence type="ECO:0000256" key="1">
    <source>
        <dbReference type="SAM" id="MobiDB-lite"/>
    </source>
</evidence>
<reference evidence="2" key="1">
    <citation type="submission" date="2020-04" db="EMBL/GenBank/DDBJ databases">
        <title>Draft genome resource of the tomato pathogen Pseudocercospora fuligena.</title>
        <authorList>
            <person name="Zaccaron A."/>
        </authorList>
    </citation>
    <scope>NUCLEOTIDE SEQUENCE</scope>
    <source>
        <strain evidence="2">PF001</strain>
    </source>
</reference>
<organism evidence="2 3">
    <name type="scientific">Pseudocercospora fuligena</name>
    <dbReference type="NCBI Taxonomy" id="685502"/>
    <lineage>
        <taxon>Eukaryota</taxon>
        <taxon>Fungi</taxon>
        <taxon>Dikarya</taxon>
        <taxon>Ascomycota</taxon>
        <taxon>Pezizomycotina</taxon>
        <taxon>Dothideomycetes</taxon>
        <taxon>Dothideomycetidae</taxon>
        <taxon>Mycosphaerellales</taxon>
        <taxon>Mycosphaerellaceae</taxon>
        <taxon>Pseudocercospora</taxon>
    </lineage>
</organism>
<accession>A0A8H6RKN8</accession>
<protein>
    <submittedName>
        <fullName evidence="2">Uncharacterized protein</fullName>
    </submittedName>
</protein>
<sequence>MSTDTMPSSGITSIVPVKSTHSYNLDAMADIDDGDFVITSEHYQKQRMMRLLARRKIDCTYHDVIFPARSGGDCLLEYFKKQSEGKDKDGLMVVYFHGRCWGNGEDYRWEFKGFPNPEIDAYKLIQWMLDSGLSWLLIIDGYFPTNFHDQWKPTGTEHGSVEILASGQGAIGRDQKQIEGSPGDFSRKLCIHMMQFSNRISIPTEIVKDRETGEKHKHSGYNRFTSPMSLNMLLGNVKLLDSKPVRLWLGEKRTSDKKRVMIDPCHSRESEKIPGDATGKYTFHVKVIPGLPPKRKYSAMEEPTCEEDSNMSTAIEFEAPRAPSMFNDEGFGEGRSESPGLFVKE</sequence>
<evidence type="ECO:0000313" key="3">
    <source>
        <dbReference type="Proteomes" id="UP000660729"/>
    </source>
</evidence>
<comment type="caution">
    <text evidence="2">The sequence shown here is derived from an EMBL/GenBank/DDBJ whole genome shotgun (WGS) entry which is preliminary data.</text>
</comment>
<dbReference type="AlphaFoldDB" id="A0A8H6RKN8"/>
<evidence type="ECO:0000313" key="2">
    <source>
        <dbReference type="EMBL" id="KAF7192784.1"/>
    </source>
</evidence>
<proteinExistence type="predicted"/>
<dbReference type="OrthoDB" id="10308896at2759"/>